<name>A0A1Y1MR55_PHOPY</name>
<dbReference type="EMBL" id="GEZM01025200">
    <property type="protein sequence ID" value="JAV87548.1"/>
    <property type="molecule type" value="Transcribed_RNA"/>
</dbReference>
<proteinExistence type="predicted"/>
<accession>A0A1Y1MR55</accession>
<evidence type="ECO:0000313" key="1">
    <source>
        <dbReference type="EMBL" id="JAV87548.1"/>
    </source>
</evidence>
<dbReference type="AlphaFoldDB" id="A0A1Y1MR55"/>
<protein>
    <submittedName>
        <fullName evidence="1">Uncharacterized protein</fullName>
    </submittedName>
</protein>
<reference evidence="1" key="1">
    <citation type="journal article" date="2016" name="Sci. Rep.">
        <title>Molecular characterization of firefly nuptial gifts: a multi-omics approach sheds light on postcopulatory sexual selection.</title>
        <authorList>
            <person name="Al-Wathiqui N."/>
            <person name="Fallon T.R."/>
            <person name="South A."/>
            <person name="Weng J.K."/>
            <person name="Lewis S.M."/>
        </authorList>
    </citation>
    <scope>NUCLEOTIDE SEQUENCE</scope>
</reference>
<sequence>MHILIPSYTPESPKLAGLPTLSPIIKHLLPLSIARLLTEGPSPNIQVHFLVVPDSDRAVDAGNVLNQPQHERVTPPRSVGVGGSLITTKANFAKSSLDKITGIGNQEARAADLAHGSSN</sequence>
<organism evidence="1">
    <name type="scientific">Photinus pyralis</name>
    <name type="common">Common eastern firefly</name>
    <name type="synonym">Lampyris pyralis</name>
    <dbReference type="NCBI Taxonomy" id="7054"/>
    <lineage>
        <taxon>Eukaryota</taxon>
        <taxon>Metazoa</taxon>
        <taxon>Ecdysozoa</taxon>
        <taxon>Arthropoda</taxon>
        <taxon>Hexapoda</taxon>
        <taxon>Insecta</taxon>
        <taxon>Pterygota</taxon>
        <taxon>Neoptera</taxon>
        <taxon>Endopterygota</taxon>
        <taxon>Coleoptera</taxon>
        <taxon>Polyphaga</taxon>
        <taxon>Elateriformia</taxon>
        <taxon>Elateroidea</taxon>
        <taxon>Lampyridae</taxon>
        <taxon>Lampyrinae</taxon>
        <taxon>Photinus</taxon>
    </lineage>
</organism>